<dbReference type="Proteomes" id="UP000199068">
    <property type="component" value="Unassembled WGS sequence"/>
</dbReference>
<dbReference type="Gene3D" id="3.40.50.300">
    <property type="entry name" value="P-loop containing nucleotide triphosphate hydrolases"/>
    <property type="match status" value="2"/>
</dbReference>
<feature type="coiled-coil region" evidence="4">
    <location>
        <begin position="242"/>
        <end position="276"/>
    </location>
</feature>
<proteinExistence type="predicted"/>
<gene>
    <name evidence="6" type="ORF">SAMN04515677_103131</name>
</gene>
<dbReference type="InterPro" id="IPR032781">
    <property type="entry name" value="ABC_tran_Xtn"/>
</dbReference>
<dbReference type="EMBL" id="FNGW01000003">
    <property type="protein sequence ID" value="SDL70859.1"/>
    <property type="molecule type" value="Genomic_DNA"/>
</dbReference>
<dbReference type="InterPro" id="IPR027417">
    <property type="entry name" value="P-loop_NTPase"/>
</dbReference>
<keyword evidence="1" id="KW-0677">Repeat</keyword>
<keyword evidence="7" id="KW-1185">Reference proteome</keyword>
<evidence type="ECO:0000313" key="7">
    <source>
        <dbReference type="Proteomes" id="UP000199068"/>
    </source>
</evidence>
<evidence type="ECO:0000256" key="4">
    <source>
        <dbReference type="SAM" id="Coils"/>
    </source>
</evidence>
<organism evidence="6 7">
    <name type="scientific">Romboutsia lituseburensis DSM 797</name>
    <dbReference type="NCBI Taxonomy" id="1121325"/>
    <lineage>
        <taxon>Bacteria</taxon>
        <taxon>Bacillati</taxon>
        <taxon>Bacillota</taxon>
        <taxon>Clostridia</taxon>
        <taxon>Peptostreptococcales</taxon>
        <taxon>Peptostreptococcaceae</taxon>
        <taxon>Romboutsia</taxon>
    </lineage>
</organism>
<evidence type="ECO:0000259" key="5">
    <source>
        <dbReference type="PROSITE" id="PS50893"/>
    </source>
</evidence>
<dbReference type="PANTHER" id="PTHR42855">
    <property type="entry name" value="ABC TRANSPORTER ATP-BINDING SUBUNIT"/>
    <property type="match status" value="1"/>
</dbReference>
<dbReference type="SUPFAM" id="SSF52540">
    <property type="entry name" value="P-loop containing nucleoside triphosphate hydrolases"/>
    <property type="match status" value="2"/>
</dbReference>
<dbReference type="RefSeq" id="WP_092724841.1">
    <property type="nucleotide sequence ID" value="NZ_FNGW01000003.1"/>
</dbReference>
<dbReference type="InterPro" id="IPR003593">
    <property type="entry name" value="AAA+_ATPase"/>
</dbReference>
<dbReference type="CDD" id="cd03221">
    <property type="entry name" value="ABCF_EF-3"/>
    <property type="match status" value="2"/>
</dbReference>
<feature type="domain" description="ABC transporter" evidence="5">
    <location>
        <begin position="2"/>
        <end position="253"/>
    </location>
</feature>
<evidence type="ECO:0000256" key="3">
    <source>
        <dbReference type="ARBA" id="ARBA00022840"/>
    </source>
</evidence>
<name>A0A1G9M9H0_9FIRM</name>
<dbReference type="FunFam" id="3.40.50.300:FF:000011">
    <property type="entry name" value="Putative ABC transporter ATP-binding component"/>
    <property type="match status" value="1"/>
</dbReference>
<dbReference type="FunFam" id="3.40.50.300:FF:000070">
    <property type="entry name" value="Putative ABC transporter ATP-binding component"/>
    <property type="match status" value="1"/>
</dbReference>
<evidence type="ECO:0000256" key="2">
    <source>
        <dbReference type="ARBA" id="ARBA00022741"/>
    </source>
</evidence>
<keyword evidence="3" id="KW-0067">ATP-binding</keyword>
<keyword evidence="4" id="KW-0175">Coiled coil</keyword>
<keyword evidence="2" id="KW-0547">Nucleotide-binding</keyword>
<dbReference type="InterPro" id="IPR051309">
    <property type="entry name" value="ABCF_ATPase"/>
</dbReference>
<dbReference type="AlphaFoldDB" id="A0A1G9M9H0"/>
<dbReference type="Pfam" id="PF12848">
    <property type="entry name" value="ABC_tran_Xtn"/>
    <property type="match status" value="1"/>
</dbReference>
<evidence type="ECO:0000256" key="1">
    <source>
        <dbReference type="ARBA" id="ARBA00022737"/>
    </source>
</evidence>
<dbReference type="STRING" id="1121325.SAMN04515677_103131"/>
<feature type="domain" description="ABC transporter" evidence="5">
    <location>
        <begin position="321"/>
        <end position="536"/>
    </location>
</feature>
<dbReference type="PROSITE" id="PS50893">
    <property type="entry name" value="ABC_TRANSPORTER_2"/>
    <property type="match status" value="2"/>
</dbReference>
<dbReference type="Pfam" id="PF00005">
    <property type="entry name" value="ABC_tran"/>
    <property type="match status" value="2"/>
</dbReference>
<dbReference type="InterPro" id="IPR003439">
    <property type="entry name" value="ABC_transporter-like_ATP-bd"/>
</dbReference>
<evidence type="ECO:0000313" key="6">
    <source>
        <dbReference type="EMBL" id="SDL70859.1"/>
    </source>
</evidence>
<sequence length="541" mass="61573">MLQVTNVGLRFGDKELFKDVNLKFTKGNCYGIIGANGAGKSTFLKILAGDIEANTGSVSITEKERMSVLRQDHFKYEENTVLDVVIMGHERLYSIMKEKDALYMKEDFSEEDGIKAAELEGEFAELDGWDAETNAERLLMGLGIPKELHYKQMKELVGGEKVKVLLAQALFGKPEILIMDEPTNHLDFQSINWLNEFIMGLEDSIVIVVSHDRHFLNQICTNIVDVDFGKIQMYVGNYDFWYESSQLALQLAKDQNKKAEEKIAQLKEFIARFSSNASKAKQATSRKKQLDKIELDEIQPSRRRYPYVGFTPEREIGNEVLEVEGLTKTIDGVKVLDNVSFRLDKEDKVAFMGDEIAITTLFNIIMGEDTADEGTFKWGVTTSQSYLPKNHNQYFDGIEYSLVDWLRQYSEEKSESFIRGFLGRMLFSGEEALKQSQVLSGGEKVRCMLSKLMLSNANVLVLDDPTNHLDLESITSVNKGLEKFPGVLIFNSHDHEMIQTLANRIIEITPNGIMDRKTTLDEYLENKDIQAQLKEMYKDAK</sequence>
<dbReference type="SMART" id="SM00382">
    <property type="entry name" value="AAA"/>
    <property type="match status" value="1"/>
</dbReference>
<reference evidence="6 7" key="1">
    <citation type="submission" date="2016-10" db="EMBL/GenBank/DDBJ databases">
        <authorList>
            <person name="de Groot N.N."/>
        </authorList>
    </citation>
    <scope>NUCLEOTIDE SEQUENCE [LARGE SCALE GENOMIC DNA]</scope>
    <source>
        <strain evidence="6 7">DSM 797</strain>
    </source>
</reference>
<dbReference type="GO" id="GO:0016887">
    <property type="term" value="F:ATP hydrolysis activity"/>
    <property type="evidence" value="ECO:0007669"/>
    <property type="project" value="InterPro"/>
</dbReference>
<accession>A0A1G9M9H0</accession>
<protein>
    <submittedName>
        <fullName evidence="6">ATPase components of ABC transporters with duplicated ATPase domains</fullName>
    </submittedName>
</protein>
<dbReference type="GO" id="GO:0005524">
    <property type="term" value="F:ATP binding"/>
    <property type="evidence" value="ECO:0007669"/>
    <property type="project" value="UniProtKB-KW"/>
</dbReference>
<dbReference type="PANTHER" id="PTHR42855:SF2">
    <property type="entry name" value="DRUG RESISTANCE ABC TRANSPORTER,ATP-BINDING PROTEIN"/>
    <property type="match status" value="1"/>
</dbReference>